<feature type="region of interest" description="Disordered" evidence="1">
    <location>
        <begin position="820"/>
        <end position="845"/>
    </location>
</feature>
<evidence type="ECO:0000256" key="1">
    <source>
        <dbReference type="SAM" id="MobiDB-lite"/>
    </source>
</evidence>
<feature type="compositionally biased region" description="Acidic residues" evidence="1">
    <location>
        <begin position="778"/>
        <end position="787"/>
    </location>
</feature>
<dbReference type="GO" id="GO:0003723">
    <property type="term" value="F:RNA binding"/>
    <property type="evidence" value="ECO:0007669"/>
    <property type="project" value="TreeGrafter"/>
</dbReference>
<dbReference type="OrthoDB" id="8883818at2759"/>
<accession>A0A4U0W071</accession>
<proteinExistence type="predicted"/>
<dbReference type="Pfam" id="PF00400">
    <property type="entry name" value="WD40"/>
    <property type="match status" value="1"/>
</dbReference>
<dbReference type="AlphaFoldDB" id="A0A4U0W071"/>
<dbReference type="InterPro" id="IPR036322">
    <property type="entry name" value="WD40_repeat_dom_sf"/>
</dbReference>
<feature type="region of interest" description="Disordered" evidence="1">
    <location>
        <begin position="906"/>
        <end position="925"/>
    </location>
</feature>
<feature type="compositionally biased region" description="Polar residues" evidence="1">
    <location>
        <begin position="580"/>
        <end position="591"/>
    </location>
</feature>
<dbReference type="GO" id="GO:0034455">
    <property type="term" value="C:t-UTP complex"/>
    <property type="evidence" value="ECO:0007669"/>
    <property type="project" value="TreeGrafter"/>
</dbReference>
<reference evidence="2 3" key="1">
    <citation type="submission" date="2017-03" db="EMBL/GenBank/DDBJ databases">
        <title>Genomes of endolithic fungi from Antarctica.</title>
        <authorList>
            <person name="Coleine C."/>
            <person name="Masonjones S."/>
            <person name="Stajich J.E."/>
        </authorList>
    </citation>
    <scope>NUCLEOTIDE SEQUENCE [LARGE SCALE GENOMIC DNA]</scope>
    <source>
        <strain evidence="2 3">CCFEE 5187</strain>
    </source>
</reference>
<dbReference type="SUPFAM" id="SSF82171">
    <property type="entry name" value="DPP6 N-terminal domain-like"/>
    <property type="match status" value="1"/>
</dbReference>
<dbReference type="InterPro" id="IPR015943">
    <property type="entry name" value="WD40/YVTN_repeat-like_dom_sf"/>
</dbReference>
<dbReference type="PANTHER" id="PTHR44163:SF1">
    <property type="entry name" value="U3 SMALL NUCLEOLAR RNA-ASSOCIATED PROTEIN 4 HOMOLOG"/>
    <property type="match status" value="1"/>
</dbReference>
<dbReference type="EMBL" id="NAJN01002251">
    <property type="protein sequence ID" value="TKA55293.1"/>
    <property type="molecule type" value="Genomic_DNA"/>
</dbReference>
<keyword evidence="3" id="KW-1185">Reference proteome</keyword>
<feature type="region of interest" description="Disordered" evidence="1">
    <location>
        <begin position="579"/>
        <end position="605"/>
    </location>
</feature>
<dbReference type="STRING" id="331657.A0A4U0W071"/>
<evidence type="ECO:0000313" key="2">
    <source>
        <dbReference type="EMBL" id="TKA55293.1"/>
    </source>
</evidence>
<dbReference type="GO" id="GO:0000462">
    <property type="term" value="P:maturation of SSU-rRNA from tricistronic rRNA transcript (SSU-rRNA, 5.8S rRNA, LSU-rRNA)"/>
    <property type="evidence" value="ECO:0007669"/>
    <property type="project" value="InterPro"/>
</dbReference>
<dbReference type="InterPro" id="IPR001680">
    <property type="entry name" value="WD40_rpt"/>
</dbReference>
<organism evidence="2 3">
    <name type="scientific">Cryomyces minteri</name>
    <dbReference type="NCBI Taxonomy" id="331657"/>
    <lineage>
        <taxon>Eukaryota</taxon>
        <taxon>Fungi</taxon>
        <taxon>Dikarya</taxon>
        <taxon>Ascomycota</taxon>
        <taxon>Pezizomycotina</taxon>
        <taxon>Dothideomycetes</taxon>
        <taxon>Dothideomycetes incertae sedis</taxon>
        <taxon>Cryomyces</taxon>
    </lineage>
</organism>
<dbReference type="GO" id="GO:0030686">
    <property type="term" value="C:90S preribosome"/>
    <property type="evidence" value="ECO:0007669"/>
    <property type="project" value="InterPro"/>
</dbReference>
<dbReference type="GO" id="GO:0032040">
    <property type="term" value="C:small-subunit processome"/>
    <property type="evidence" value="ECO:0007669"/>
    <property type="project" value="TreeGrafter"/>
</dbReference>
<feature type="region of interest" description="Disordered" evidence="1">
    <location>
        <begin position="749"/>
        <end position="806"/>
    </location>
</feature>
<gene>
    <name evidence="2" type="ORF">B0A49_12742</name>
</gene>
<dbReference type="Gene3D" id="2.130.10.10">
    <property type="entry name" value="YVTN repeat-like/Quinoprotein amine dehydrogenase"/>
    <property type="match status" value="3"/>
</dbReference>
<evidence type="ECO:0000313" key="3">
    <source>
        <dbReference type="Proteomes" id="UP000308768"/>
    </source>
</evidence>
<sequence length="951" mass="105112">MDIHRARFVPYPPSTINALAFSRSSDKGGSGGKPAPLRLAIGRANGDIEVWNPLKGAWAHETTFPGGNGRTIEGLVWTQEPDEVDADGKQVVGQLRLFSIGFSSAVTEWSLSTGLPLRQYGGNHSEIWCLAAQPRWQPAKKMKEQQGQEPVQSGEEWKGQNLVAGCADGSLVVLSTADNDLTFEKFVTRASAKKARCLSVTYQNRHTVVAGFADSTIRVYDVRKSSILRNMSLGAGQPGGPREILVWAVRSLPNGNIVSGDSTGEVRFWDGKSYSLLQRVAGHESDVLDIVTSQDGHTVLSGGMDRRTVVYRQTGGEGAKKRWAKITHRRIHKHDVKTMAAFENNSMSVVVSGGVDVNPIITPLREFGRENHRNLPGVPQQPAVAGAPGQRLLVSWWDGDVNIWRIGRQHENSRKLVARIAIKGDENITSAAITRDGKHLAVSTSVEVKVFELHPRNAEPHYGLRIRKVDLPQRRSTSGARIVRFSPDGRWLAIVTMRSEVLLVRVVRDQTSSSSSFALVAVELRRLHRKDSHRAGLDTYDRVITRAEFSPDSGVLVVGDLAGFLDSWVVEGHEDLTAPAVSTGSDTASLHSSSEDSDEDEEKHPTVVYGQHWICNPSGHLLPRLDSAPLVLSFRPSPSSAPHTQANGNPGLHPTRHNPLAHSHELPSGEHRLFVMSAQHHIYEFDVLAGRLSDWSRRNPTSSLPDEFRGVRDRAMGCVWDVTSDRQRLWLYGTSWLYMFDVSRDFPTRTETKQQSLSNSVADGYKSMGRKRKRSTIQEDEEDVQEADDLRRHTTGAGSKVPEQELKGLARKIRKIQGTDTDGSQWASLDERQAESSDDESGDETAALEVLRRGNDERSDGVEENAVATTNGTELAIADGTPKRSWWCSYKYRPILGIVAISDEGADDDSNKSLVETGGEESERPLEVVLVERPLWDLNLPARFVGDHERN</sequence>
<dbReference type="SUPFAM" id="SSF50978">
    <property type="entry name" value="WD40 repeat-like"/>
    <property type="match status" value="1"/>
</dbReference>
<protein>
    <submittedName>
        <fullName evidence="2">Uncharacterized protein</fullName>
    </submittedName>
</protein>
<dbReference type="Proteomes" id="UP000308768">
    <property type="component" value="Unassembled WGS sequence"/>
</dbReference>
<dbReference type="SMART" id="SM00320">
    <property type="entry name" value="WD40"/>
    <property type="match status" value="6"/>
</dbReference>
<dbReference type="InterPro" id="IPR046351">
    <property type="entry name" value="UTP4"/>
</dbReference>
<dbReference type="PANTHER" id="PTHR44163">
    <property type="entry name" value="U3 SMALL NUCLEOLAR RNA-ASSOCIATED PROTEIN 4 HOMOLOG"/>
    <property type="match status" value="1"/>
</dbReference>
<name>A0A4U0W071_9PEZI</name>
<comment type="caution">
    <text evidence="2">The sequence shown here is derived from an EMBL/GenBank/DDBJ whole genome shotgun (WGS) entry which is preliminary data.</text>
</comment>